<dbReference type="InterPro" id="IPR000719">
    <property type="entry name" value="Prot_kinase_dom"/>
</dbReference>
<evidence type="ECO:0000256" key="1">
    <source>
        <dbReference type="ARBA" id="ARBA00022527"/>
    </source>
</evidence>
<dbReference type="InterPro" id="IPR011009">
    <property type="entry name" value="Kinase-like_dom_sf"/>
</dbReference>
<evidence type="ECO:0000256" key="8">
    <source>
        <dbReference type="SAM" id="MobiDB-lite"/>
    </source>
</evidence>
<keyword evidence="1" id="KW-0723">Serine/threonine-protein kinase</keyword>
<dbReference type="InterPro" id="IPR017441">
    <property type="entry name" value="Protein_kinase_ATP_BS"/>
</dbReference>
<dbReference type="PROSITE" id="PS50011">
    <property type="entry name" value="PROTEIN_KINASE_DOM"/>
    <property type="match status" value="1"/>
</dbReference>
<dbReference type="PROSITE" id="PS00107">
    <property type="entry name" value="PROTEIN_KINASE_ATP"/>
    <property type="match status" value="1"/>
</dbReference>
<dbReference type="Proteomes" id="UP000095282">
    <property type="component" value="Unplaced"/>
</dbReference>
<evidence type="ECO:0000313" key="11">
    <source>
        <dbReference type="WBParaSite" id="Csp11.Scaffold629.g14319.t2"/>
    </source>
</evidence>
<evidence type="ECO:0000256" key="5">
    <source>
        <dbReference type="ARBA" id="ARBA00022840"/>
    </source>
</evidence>
<comment type="similarity">
    <text evidence="6">Belongs to the protein kinase superfamily. CMGC Ser/Thr protein kinase family. Lammer subfamily.</text>
</comment>
<dbReference type="GO" id="GO:0043484">
    <property type="term" value="P:regulation of RNA splicing"/>
    <property type="evidence" value="ECO:0007669"/>
    <property type="project" value="TreeGrafter"/>
</dbReference>
<dbReference type="AlphaFoldDB" id="A0A1I7U2Y4"/>
<evidence type="ECO:0000256" key="4">
    <source>
        <dbReference type="ARBA" id="ARBA00022777"/>
    </source>
</evidence>
<feature type="region of interest" description="Disordered" evidence="8">
    <location>
        <begin position="445"/>
        <end position="484"/>
    </location>
</feature>
<organism evidence="10 11">
    <name type="scientific">Caenorhabditis tropicalis</name>
    <dbReference type="NCBI Taxonomy" id="1561998"/>
    <lineage>
        <taxon>Eukaryota</taxon>
        <taxon>Metazoa</taxon>
        <taxon>Ecdysozoa</taxon>
        <taxon>Nematoda</taxon>
        <taxon>Chromadorea</taxon>
        <taxon>Rhabditida</taxon>
        <taxon>Rhabditina</taxon>
        <taxon>Rhabditomorpha</taxon>
        <taxon>Rhabditoidea</taxon>
        <taxon>Rhabditidae</taxon>
        <taxon>Peloderinae</taxon>
        <taxon>Caenorhabditis</taxon>
    </lineage>
</organism>
<protein>
    <submittedName>
        <fullName evidence="11">Protein kinase domain-containing protein</fullName>
    </submittedName>
</protein>
<feature type="region of interest" description="Disordered" evidence="8">
    <location>
        <begin position="1"/>
        <end position="62"/>
    </location>
</feature>
<keyword evidence="2" id="KW-0808">Transferase</keyword>
<dbReference type="GO" id="GO:0004674">
    <property type="term" value="F:protein serine/threonine kinase activity"/>
    <property type="evidence" value="ECO:0007669"/>
    <property type="project" value="UniProtKB-KW"/>
</dbReference>
<feature type="domain" description="Protein kinase" evidence="9">
    <location>
        <begin position="101"/>
        <end position="448"/>
    </location>
</feature>
<dbReference type="Gene3D" id="3.30.200.20">
    <property type="entry name" value="Phosphorylase Kinase, domain 1"/>
    <property type="match status" value="1"/>
</dbReference>
<dbReference type="STRING" id="1561998.A0A1I7U2Y4"/>
<name>A0A1I7U2Y4_9PELO</name>
<dbReference type="InterPro" id="IPR051175">
    <property type="entry name" value="CLK_kinases"/>
</dbReference>
<dbReference type="Gene3D" id="1.10.510.10">
    <property type="entry name" value="Transferase(Phosphotransferase) domain 1"/>
    <property type="match status" value="1"/>
</dbReference>
<dbReference type="eggNOG" id="KOG0671">
    <property type="taxonomic scope" value="Eukaryota"/>
</dbReference>
<feature type="compositionally biased region" description="Basic and acidic residues" evidence="8">
    <location>
        <begin position="1"/>
        <end position="24"/>
    </location>
</feature>
<feature type="compositionally biased region" description="Low complexity" evidence="8">
    <location>
        <begin position="469"/>
        <end position="484"/>
    </location>
</feature>
<dbReference type="Pfam" id="PF00069">
    <property type="entry name" value="Pkinase"/>
    <property type="match status" value="1"/>
</dbReference>
<keyword evidence="3 7" id="KW-0547">Nucleotide-binding</keyword>
<feature type="compositionally biased region" description="Basic and acidic residues" evidence="8">
    <location>
        <begin position="454"/>
        <end position="463"/>
    </location>
</feature>
<proteinExistence type="inferred from homology"/>
<feature type="binding site" evidence="7">
    <location>
        <position position="130"/>
    </location>
    <ligand>
        <name>ATP</name>
        <dbReference type="ChEBI" id="CHEBI:30616"/>
    </ligand>
</feature>
<evidence type="ECO:0000259" key="9">
    <source>
        <dbReference type="PROSITE" id="PS50011"/>
    </source>
</evidence>
<evidence type="ECO:0000256" key="3">
    <source>
        <dbReference type="ARBA" id="ARBA00022741"/>
    </source>
</evidence>
<keyword evidence="10" id="KW-1185">Reference proteome</keyword>
<reference evidence="11" key="1">
    <citation type="submission" date="2016-11" db="UniProtKB">
        <authorList>
            <consortium name="WormBaseParasite"/>
        </authorList>
    </citation>
    <scope>IDENTIFICATION</scope>
</reference>
<dbReference type="GO" id="GO:0005634">
    <property type="term" value="C:nucleus"/>
    <property type="evidence" value="ECO:0007669"/>
    <property type="project" value="TreeGrafter"/>
</dbReference>
<keyword evidence="5 7" id="KW-0067">ATP-binding</keyword>
<dbReference type="WBParaSite" id="Csp11.Scaffold629.g14319.t2">
    <property type="protein sequence ID" value="Csp11.Scaffold629.g14319.t2"/>
    <property type="gene ID" value="Csp11.Scaffold629.g14319"/>
</dbReference>
<evidence type="ECO:0000256" key="2">
    <source>
        <dbReference type="ARBA" id="ARBA00022679"/>
    </source>
</evidence>
<keyword evidence="4" id="KW-0418">Kinase</keyword>
<evidence type="ECO:0000313" key="10">
    <source>
        <dbReference type="Proteomes" id="UP000095282"/>
    </source>
</evidence>
<accession>A0A1I7U2Y4</accession>
<sequence>MSEKSSDRTDDTSQMREPEAEQLRSDSSSELDPVLTDTADQVPTTSHQMTSDQESSDSSLSIQSYEIEVTAIDEISESEYRRSRLPYINPGDVFCDDQNEYEVLKFLGRGGYATVWLSENKKTEEYSAIKITKLDRRYREAAEREKMVCYSNRLHQFQSMHFQYMQILQKNCQHKNIVKFLGGFGMKLDGVKHIALRFEALGPNLDQVLDPSIPKFHPNVIKTIIKQLLEALKYIHRKFIIHVNVKPSNIMIAISEKNIQDIAENSNPTVNNYYMDLTNADSKLNVKLGDFGLSVKILKGCESGHRSTCTYRAPESFLTTIIDFPIDLWSMGCVIHKIVTRKQLFTCAQLDDDEQKGKMHLVKIAKALGPIPAAPFQKHSRPEYKELFGDNDSFQEGNPDFHGNFVKAAADYLDADEANRFYNFMLQFLEYDPKKRITAARATEDDFLLPDEGETIHEEETIQRPETGPPVNSQSSSSPGPSNI</sequence>
<evidence type="ECO:0000256" key="6">
    <source>
        <dbReference type="ARBA" id="ARBA00037966"/>
    </source>
</evidence>
<dbReference type="SUPFAM" id="SSF56112">
    <property type="entry name" value="Protein kinase-like (PK-like)"/>
    <property type="match status" value="1"/>
</dbReference>
<feature type="compositionally biased region" description="Low complexity" evidence="8">
    <location>
        <begin position="51"/>
        <end position="62"/>
    </location>
</feature>
<feature type="compositionally biased region" description="Polar residues" evidence="8">
    <location>
        <begin position="38"/>
        <end position="50"/>
    </location>
</feature>
<dbReference type="GO" id="GO:0005524">
    <property type="term" value="F:ATP binding"/>
    <property type="evidence" value="ECO:0007669"/>
    <property type="project" value="UniProtKB-UniRule"/>
</dbReference>
<dbReference type="PANTHER" id="PTHR45646">
    <property type="entry name" value="SERINE/THREONINE-PROTEIN KINASE DOA-RELATED"/>
    <property type="match status" value="1"/>
</dbReference>
<evidence type="ECO:0000256" key="7">
    <source>
        <dbReference type="PROSITE-ProRule" id="PRU10141"/>
    </source>
</evidence>
<dbReference type="PANTHER" id="PTHR45646:SF11">
    <property type="entry name" value="SERINE_THREONINE-PROTEIN KINASE DOA"/>
    <property type="match status" value="1"/>
</dbReference>